<evidence type="ECO:0000313" key="3">
    <source>
        <dbReference type="Proteomes" id="UP000718593"/>
    </source>
</evidence>
<feature type="domain" description="HDOD" evidence="1">
    <location>
        <begin position="7"/>
        <end position="200"/>
    </location>
</feature>
<reference evidence="2" key="1">
    <citation type="submission" date="2020-04" db="EMBL/GenBank/DDBJ databases">
        <title>Deep metagenomics examines the oral microbiome during advanced dental caries in children, revealing novel taxa and co-occurrences with host molecules.</title>
        <authorList>
            <person name="Baker J.L."/>
            <person name="Morton J.T."/>
            <person name="Dinis M."/>
            <person name="Alvarez R."/>
            <person name="Tran N.C."/>
            <person name="Knight R."/>
            <person name="Edlund A."/>
        </authorList>
    </citation>
    <scope>NUCLEOTIDE SEQUENCE</scope>
    <source>
        <strain evidence="2">JCVI_32_bin.24</strain>
    </source>
</reference>
<dbReference type="PANTHER" id="PTHR33525:SF6">
    <property type="entry name" value="HDOD DOMAIN-CONTAINING PROTEIN"/>
    <property type="match status" value="1"/>
</dbReference>
<dbReference type="AlphaFoldDB" id="A0A930G181"/>
<dbReference type="SUPFAM" id="SSF109604">
    <property type="entry name" value="HD-domain/PDEase-like"/>
    <property type="match status" value="1"/>
</dbReference>
<gene>
    <name evidence="2" type="ORF">HXL68_05590</name>
</gene>
<comment type="caution">
    <text evidence="2">The sequence shown here is derived from an EMBL/GenBank/DDBJ whole genome shotgun (WGS) entry which is preliminary data.</text>
</comment>
<sequence length="269" mass="29710">MLNGVDIPPCPAILVELDAELRKAHCDQREVARLITQDVALSGHVMLIANSPAFSTGKQLDSVMQAIQVLGLQSVFNLIVGHLLRVALTGGQDFSMERFWESSAQTARISAELARRLRCARPDVAYTFGLFHDCGIPLLVKRFRQTKEVLAQANQAEDRLFTDVEDGLLGTNHAVVGYFLARRWQLPDFIAEGVLYHHDYSVLSKSGLISETARALIGICVLAEHVIRLHSSGDGEQEWAKAAPATCAYFNLSLGAIDDLIDDLRDWLD</sequence>
<accession>A0A930G181</accession>
<dbReference type="Proteomes" id="UP000718593">
    <property type="component" value="Unassembled WGS sequence"/>
</dbReference>
<protein>
    <submittedName>
        <fullName evidence="2">HDOD domain-containing protein</fullName>
    </submittedName>
</protein>
<evidence type="ECO:0000259" key="1">
    <source>
        <dbReference type="PROSITE" id="PS51833"/>
    </source>
</evidence>
<dbReference type="Pfam" id="PF08668">
    <property type="entry name" value="HDOD"/>
    <property type="match status" value="1"/>
</dbReference>
<dbReference type="PROSITE" id="PS51833">
    <property type="entry name" value="HDOD"/>
    <property type="match status" value="1"/>
</dbReference>
<dbReference type="InterPro" id="IPR013976">
    <property type="entry name" value="HDOD"/>
</dbReference>
<dbReference type="EMBL" id="JABZMI010000076">
    <property type="protein sequence ID" value="MBF1164493.1"/>
    <property type="molecule type" value="Genomic_DNA"/>
</dbReference>
<name>A0A930G181_9RHOO</name>
<dbReference type="InterPro" id="IPR052340">
    <property type="entry name" value="RNase_Y/CdgJ"/>
</dbReference>
<organism evidence="2 3">
    <name type="scientific">Dechloromonas agitata</name>
    <dbReference type="NCBI Taxonomy" id="73030"/>
    <lineage>
        <taxon>Bacteria</taxon>
        <taxon>Pseudomonadati</taxon>
        <taxon>Pseudomonadota</taxon>
        <taxon>Betaproteobacteria</taxon>
        <taxon>Rhodocyclales</taxon>
        <taxon>Azonexaceae</taxon>
        <taxon>Dechloromonas</taxon>
    </lineage>
</organism>
<dbReference type="Gene3D" id="1.10.3210.10">
    <property type="entry name" value="Hypothetical protein af1432"/>
    <property type="match status" value="1"/>
</dbReference>
<proteinExistence type="predicted"/>
<evidence type="ECO:0000313" key="2">
    <source>
        <dbReference type="EMBL" id="MBF1164493.1"/>
    </source>
</evidence>
<dbReference type="PANTHER" id="PTHR33525">
    <property type="match status" value="1"/>
</dbReference>